<dbReference type="Proteomes" id="UP001580407">
    <property type="component" value="Unassembled WGS sequence"/>
</dbReference>
<evidence type="ECO:0000313" key="2">
    <source>
        <dbReference type="EMBL" id="MFB5680940.1"/>
    </source>
</evidence>
<feature type="compositionally biased region" description="Basic and acidic residues" evidence="1">
    <location>
        <begin position="52"/>
        <end position="64"/>
    </location>
</feature>
<dbReference type="EMBL" id="JBHILM010000007">
    <property type="protein sequence ID" value="MFB5680940.1"/>
    <property type="molecule type" value="Genomic_DNA"/>
</dbReference>
<evidence type="ECO:0000313" key="3">
    <source>
        <dbReference type="Proteomes" id="UP001580407"/>
    </source>
</evidence>
<proteinExistence type="predicted"/>
<feature type="region of interest" description="Disordered" evidence="1">
    <location>
        <begin position="50"/>
        <end position="72"/>
    </location>
</feature>
<accession>A0ABV5B5L3</accession>
<name>A0ABV5B5L3_9BACL</name>
<sequence>MKQRWYDYNRRKEPDRHPTPCTTFWVGNLQPKRENNPQAVNLGGLFSSIQESEQRQQEHAEHNHFSQRKLHK</sequence>
<evidence type="ECO:0000256" key="1">
    <source>
        <dbReference type="SAM" id="MobiDB-lite"/>
    </source>
</evidence>
<keyword evidence="3" id="KW-1185">Reference proteome</keyword>
<comment type="caution">
    <text evidence="2">The sequence shown here is derived from an EMBL/GenBank/DDBJ whole genome shotgun (WGS) entry which is preliminary data.</text>
</comment>
<reference evidence="2 3" key="1">
    <citation type="submission" date="2024-09" db="EMBL/GenBank/DDBJ databases">
        <authorList>
            <person name="Ruan L."/>
        </authorList>
    </citation>
    <scope>NUCLEOTIDE SEQUENCE [LARGE SCALE GENOMIC DNA]</scope>
    <source>
        <strain evidence="2 3">D33</strain>
    </source>
</reference>
<protein>
    <submittedName>
        <fullName evidence="2">Uncharacterized protein</fullName>
    </submittedName>
</protein>
<organism evidence="2 3">
    <name type="scientific">Paenibacillus terreus</name>
    <dbReference type="NCBI Taxonomy" id="1387834"/>
    <lineage>
        <taxon>Bacteria</taxon>
        <taxon>Bacillati</taxon>
        <taxon>Bacillota</taxon>
        <taxon>Bacilli</taxon>
        <taxon>Bacillales</taxon>
        <taxon>Paenibacillaceae</taxon>
        <taxon>Paenibacillus</taxon>
    </lineage>
</organism>
<gene>
    <name evidence="2" type="ORF">ACE3NQ_08465</name>
</gene>